<evidence type="ECO:0000256" key="1">
    <source>
        <dbReference type="ARBA" id="ARBA00022679"/>
    </source>
</evidence>
<dbReference type="Pfam" id="PF17919">
    <property type="entry name" value="RT_RNaseH_2"/>
    <property type="match status" value="1"/>
</dbReference>
<reference evidence="11" key="1">
    <citation type="journal article" date="2017" name="Nat. Ecol. Evol.">
        <title>Genome expansion and lineage-specific genetic innovations in the forest pathogenic fungi Armillaria.</title>
        <authorList>
            <person name="Sipos G."/>
            <person name="Prasanna A.N."/>
            <person name="Walter M.C."/>
            <person name="O'Connor E."/>
            <person name="Balint B."/>
            <person name="Krizsan K."/>
            <person name="Kiss B."/>
            <person name="Hess J."/>
            <person name="Varga T."/>
            <person name="Slot J."/>
            <person name="Riley R."/>
            <person name="Boka B."/>
            <person name="Rigling D."/>
            <person name="Barry K."/>
            <person name="Lee J."/>
            <person name="Mihaltcheva S."/>
            <person name="LaButti K."/>
            <person name="Lipzen A."/>
            <person name="Waldron R."/>
            <person name="Moloney N.M."/>
            <person name="Sperisen C."/>
            <person name="Kredics L."/>
            <person name="Vagvoelgyi C."/>
            <person name="Patrignani A."/>
            <person name="Fitzpatrick D."/>
            <person name="Nagy I."/>
            <person name="Doyle S."/>
            <person name="Anderson J.B."/>
            <person name="Grigoriev I.V."/>
            <person name="Gueldener U."/>
            <person name="Muensterkoetter M."/>
            <person name="Nagy L.G."/>
        </authorList>
    </citation>
    <scope>NUCLEOTIDE SEQUENCE [LARGE SCALE GENOMIC DNA]</scope>
    <source>
        <strain evidence="11">C18/9</strain>
    </source>
</reference>
<evidence type="ECO:0000259" key="8">
    <source>
        <dbReference type="PROSITE" id="PS50158"/>
    </source>
</evidence>
<dbReference type="CDD" id="cd00303">
    <property type="entry name" value="retropepsin_like"/>
    <property type="match status" value="1"/>
</dbReference>
<dbReference type="InterPro" id="IPR000477">
    <property type="entry name" value="RT_dom"/>
</dbReference>
<dbReference type="InterPro" id="IPR043502">
    <property type="entry name" value="DNA/RNA_pol_sf"/>
</dbReference>
<evidence type="ECO:0000256" key="7">
    <source>
        <dbReference type="SAM" id="MobiDB-lite"/>
    </source>
</evidence>
<dbReference type="CDD" id="cd01647">
    <property type="entry name" value="RT_LTR"/>
    <property type="match status" value="1"/>
</dbReference>
<dbReference type="GO" id="GO:0016779">
    <property type="term" value="F:nucleotidyltransferase activity"/>
    <property type="evidence" value="ECO:0007669"/>
    <property type="project" value="UniProtKB-KW"/>
</dbReference>
<keyword evidence="2" id="KW-0548">Nucleotidyltransferase</keyword>
<evidence type="ECO:0000256" key="5">
    <source>
        <dbReference type="ARBA" id="ARBA00023268"/>
    </source>
</evidence>
<dbReference type="InterPro" id="IPR050951">
    <property type="entry name" value="Retrovirus_Pol_polyprotein"/>
</dbReference>
<dbReference type="FunFam" id="3.10.20.370:FF:000001">
    <property type="entry name" value="Retrovirus-related Pol polyprotein from transposon 17.6-like protein"/>
    <property type="match status" value="1"/>
</dbReference>
<dbReference type="PROSITE" id="PS50878">
    <property type="entry name" value="RT_POL"/>
    <property type="match status" value="1"/>
</dbReference>
<dbReference type="GO" id="GO:0004519">
    <property type="term" value="F:endonuclease activity"/>
    <property type="evidence" value="ECO:0007669"/>
    <property type="project" value="UniProtKB-KW"/>
</dbReference>
<keyword evidence="6" id="KW-0862">Zinc</keyword>
<keyword evidence="4" id="KW-0255">Endonuclease</keyword>
<dbReference type="GO" id="GO:0003676">
    <property type="term" value="F:nucleic acid binding"/>
    <property type="evidence" value="ECO:0007669"/>
    <property type="project" value="InterPro"/>
</dbReference>
<keyword evidence="6" id="KW-0863">Zinc-finger</keyword>
<feature type="domain" description="Reverse transcriptase" evidence="9">
    <location>
        <begin position="908"/>
        <end position="1088"/>
    </location>
</feature>
<dbReference type="PROSITE" id="PS50158">
    <property type="entry name" value="ZF_CCHC"/>
    <property type="match status" value="1"/>
</dbReference>
<dbReference type="Gene3D" id="3.10.20.370">
    <property type="match status" value="1"/>
</dbReference>
<keyword evidence="5" id="KW-0511">Multifunctional enzyme</keyword>
<dbReference type="STRING" id="47428.A0A284RD95"/>
<dbReference type="Pfam" id="PF08284">
    <property type="entry name" value="RVP_2"/>
    <property type="match status" value="1"/>
</dbReference>
<organism evidence="10 11">
    <name type="scientific">Armillaria ostoyae</name>
    <name type="common">Armillaria root rot fungus</name>
    <dbReference type="NCBI Taxonomy" id="47428"/>
    <lineage>
        <taxon>Eukaryota</taxon>
        <taxon>Fungi</taxon>
        <taxon>Dikarya</taxon>
        <taxon>Basidiomycota</taxon>
        <taxon>Agaricomycotina</taxon>
        <taxon>Agaricomycetes</taxon>
        <taxon>Agaricomycetidae</taxon>
        <taxon>Agaricales</taxon>
        <taxon>Marasmiineae</taxon>
        <taxon>Physalacriaceae</taxon>
        <taxon>Armillaria</taxon>
    </lineage>
</organism>
<dbReference type="Proteomes" id="UP000219338">
    <property type="component" value="Unassembled WGS sequence"/>
</dbReference>
<keyword evidence="3" id="KW-0540">Nuclease</keyword>
<evidence type="ECO:0000256" key="6">
    <source>
        <dbReference type="PROSITE-ProRule" id="PRU00047"/>
    </source>
</evidence>
<keyword evidence="11" id="KW-1185">Reference proteome</keyword>
<evidence type="ECO:0008006" key="12">
    <source>
        <dbReference type="Google" id="ProtNLM"/>
    </source>
</evidence>
<keyword evidence="6" id="KW-0479">Metal-binding</keyword>
<evidence type="ECO:0000259" key="9">
    <source>
        <dbReference type="PROSITE" id="PS50878"/>
    </source>
</evidence>
<dbReference type="Gene3D" id="3.10.10.10">
    <property type="entry name" value="HIV Type 1 Reverse Transcriptase, subunit A, domain 1"/>
    <property type="match status" value="1"/>
</dbReference>
<evidence type="ECO:0000256" key="2">
    <source>
        <dbReference type="ARBA" id="ARBA00022695"/>
    </source>
</evidence>
<accession>A0A284RD95</accession>
<feature type="domain" description="CCHC-type" evidence="8">
    <location>
        <begin position="202"/>
        <end position="215"/>
    </location>
</feature>
<dbReference type="SUPFAM" id="SSF50630">
    <property type="entry name" value="Acid proteases"/>
    <property type="match status" value="1"/>
</dbReference>
<evidence type="ECO:0000313" key="11">
    <source>
        <dbReference type="Proteomes" id="UP000219338"/>
    </source>
</evidence>
<dbReference type="InterPro" id="IPR001878">
    <property type="entry name" value="Znf_CCHC"/>
</dbReference>
<gene>
    <name evidence="10" type="ORF">ARMOST_10079</name>
</gene>
<dbReference type="PANTHER" id="PTHR37984:SF5">
    <property type="entry name" value="PROTEIN NYNRIN-LIKE"/>
    <property type="match status" value="1"/>
</dbReference>
<name>A0A284RD95_ARMOS</name>
<dbReference type="Pfam" id="PF00078">
    <property type="entry name" value="RVT_1"/>
    <property type="match status" value="1"/>
</dbReference>
<feature type="compositionally biased region" description="Basic and acidic residues" evidence="7">
    <location>
        <begin position="546"/>
        <end position="559"/>
    </location>
</feature>
<dbReference type="Gene3D" id="3.30.70.270">
    <property type="match status" value="2"/>
</dbReference>
<evidence type="ECO:0000256" key="3">
    <source>
        <dbReference type="ARBA" id="ARBA00022722"/>
    </source>
</evidence>
<dbReference type="InterPro" id="IPR041577">
    <property type="entry name" value="RT_RNaseH_2"/>
</dbReference>
<proteinExistence type="predicted"/>
<feature type="region of interest" description="Disordered" evidence="7">
    <location>
        <begin position="536"/>
        <end position="566"/>
    </location>
</feature>
<evidence type="ECO:0000256" key="4">
    <source>
        <dbReference type="ARBA" id="ARBA00022759"/>
    </source>
</evidence>
<dbReference type="Gene3D" id="4.10.60.10">
    <property type="entry name" value="Zinc finger, CCHC-type"/>
    <property type="match status" value="1"/>
</dbReference>
<dbReference type="Gene3D" id="2.40.70.10">
    <property type="entry name" value="Acid Proteases"/>
    <property type="match status" value="1"/>
</dbReference>
<dbReference type="OrthoDB" id="6515931at2759"/>
<evidence type="ECO:0000313" key="10">
    <source>
        <dbReference type="EMBL" id="SJL06737.1"/>
    </source>
</evidence>
<dbReference type="GO" id="GO:0008270">
    <property type="term" value="F:zinc ion binding"/>
    <property type="evidence" value="ECO:0007669"/>
    <property type="project" value="UniProtKB-KW"/>
</dbReference>
<sequence length="1262" mass="143188">MPPDLPTPWLISTTQTNPWNEQKPKIIQEPAPFKGESVNHWLTSSPHRVVFCASRFEGEAQVWWDLQQRQYYSDAIDADAKLKYQALKKLRQTDFKSGEVFFQKFEELALEADIIDNEGQMAQMVEEAVCKTAKDTIYAQPNHPPDTYEEWKHCILQIDYNYHLNRAAGGQQINRPNNAGTSKGNSGMTTLPIAKKKDHSECFRCHQKGHISKNCLLQSWNKKKQEVRASTTKPSMDSKIEEVKDAAGNGQTYITPVVKDVLYTPHSILFTESHSNHPCMESHNRYAILATDIDTVSIASSDEDGDVTESFTNDMTTQEEQQCQLLHGPTRGVRSSTRRFNIKVTQGALIDSTTGASKGSPSAMDNHLTSSALHVKVPGDKPPTIVVPLITASLSASREGNTTRIGTNDEAELAAHSPGTGKELAPEVTEQVGKSVFAVQTQSSVSLGNGTSDQVKIPNDDTTKTANEEKCIHHAEQKCLSKAAGDAKAMATKEIAKGKEVASAQAIERGHLVVMIEVPDEEDDTSFKLQQNKVAATDADACGPSPKRESPLMEREAERPIGNNPLRSEDREAAKYMPPVVAPHEWLKPFETKWTWRAIKDAKNESITRAILLNWIHKTRAEEVIDNLLKGLHSSERFRALHWLDKFRQPKQYFIHAQNSPSSLLLPVILKTLECPISIQAKALIDSGCTGSSIHRDFVEKYGIPVRNTASPISIYNADGSHNKVGEITTYAELHLKIRDHSKRIDLAVTDLGSKEIFLGHDWLIHHNPVINWTLRTVTFARCHCAKNHFVLPNADPDDEWELEDGETILAVDFEEAIEIRMVHKANELAAKASEGKEKKTFEQMVPEQYRDFKDLFTKENFDDLPVRKPWDHTIELIPNAKNMLDCKVYPLNPIKQKELDKFFDENLTSGHIKPSKSPMASPFFFVKKKDGTLHPVQDYRKLNEMTIKNQYPLPLISELMDKLESAKYFTKLNVRWGYNNVRIKKDDEWKAAFRTNRGLFEPTVMFFGLTNSPTMFQWMMNDIFKDLIATGKVTIYLDDILIFSKTLEEHRKITHRILELLRKHKLFLKAKKCKFKVLETEYLRVIISKGSIRMDPVKVVGITESPVPTKKKELQLFLSFTNFYQHFIKDYSKETWTWGTAQQIAFQKLKHQLAMDVVLAIPTEKGKFHVEADSSEGTIAAILSQKQDEMWRPVAFLSKALTVTERNYKIYDKELLAIMLALDEWRHYLMGPLLILRSGQIIRIYNTSGSLRNSTTDKRDG</sequence>
<dbReference type="AlphaFoldDB" id="A0A284RD95"/>
<keyword evidence="1" id="KW-0808">Transferase</keyword>
<protein>
    <recommendedName>
        <fullName evidence="12">Reverse transcriptase</fullName>
    </recommendedName>
</protein>
<keyword evidence="4" id="KW-0378">Hydrolase</keyword>
<dbReference type="PANTHER" id="PTHR37984">
    <property type="entry name" value="PROTEIN CBG26694"/>
    <property type="match status" value="1"/>
</dbReference>
<dbReference type="EMBL" id="FUEG01000007">
    <property type="protein sequence ID" value="SJL06737.1"/>
    <property type="molecule type" value="Genomic_DNA"/>
</dbReference>
<dbReference type="SUPFAM" id="SSF56672">
    <property type="entry name" value="DNA/RNA polymerases"/>
    <property type="match status" value="1"/>
</dbReference>
<dbReference type="InterPro" id="IPR021109">
    <property type="entry name" value="Peptidase_aspartic_dom_sf"/>
</dbReference>
<dbReference type="InterPro" id="IPR043128">
    <property type="entry name" value="Rev_trsase/Diguanyl_cyclase"/>
</dbReference>